<dbReference type="EMBL" id="QMWP01000104">
    <property type="protein sequence ID" value="RLG69837.1"/>
    <property type="molecule type" value="Genomic_DNA"/>
</dbReference>
<accession>A0A497JG35</accession>
<proteinExistence type="predicted"/>
<evidence type="ECO:0000313" key="1">
    <source>
        <dbReference type="EMBL" id="RLG69837.1"/>
    </source>
</evidence>
<comment type="caution">
    <text evidence="1">The sequence shown here is derived from an EMBL/GenBank/DDBJ whole genome shotgun (WGS) entry which is preliminary data.</text>
</comment>
<reference evidence="1 2" key="1">
    <citation type="submission" date="2018-06" db="EMBL/GenBank/DDBJ databases">
        <title>Extensive metabolic versatility and redundancy in microbially diverse, dynamic hydrothermal sediments.</title>
        <authorList>
            <person name="Dombrowski N."/>
            <person name="Teske A."/>
            <person name="Baker B.J."/>
        </authorList>
    </citation>
    <scope>NUCLEOTIDE SEQUENCE [LARGE SCALE GENOMIC DNA]</scope>
    <source>
        <strain evidence="1">B51_G17</strain>
    </source>
</reference>
<sequence length="82" mass="9370">SKPFEKGYSEEDKSIIRGHILEVINLALRDKGVLRNISALAAAFPNAKASEIASFAWKYRNKKPEDVIKFFREVYARKAKKT</sequence>
<dbReference type="Proteomes" id="UP000278031">
    <property type="component" value="Unassembled WGS sequence"/>
</dbReference>
<name>A0A497JG35_9ARCH</name>
<dbReference type="AlphaFoldDB" id="A0A497JG35"/>
<gene>
    <name evidence="1" type="ORF">DRO04_02780</name>
</gene>
<organism evidence="1 2">
    <name type="scientific">Candidatus Iainarchaeum sp</name>
    <dbReference type="NCBI Taxonomy" id="3101447"/>
    <lineage>
        <taxon>Archaea</taxon>
        <taxon>Candidatus Iainarchaeota</taxon>
        <taxon>Candidatus Iainarchaeia</taxon>
        <taxon>Candidatus Iainarchaeales</taxon>
        <taxon>Candidatus Iainarchaeaceae</taxon>
        <taxon>Candidatus Iainarchaeum</taxon>
    </lineage>
</organism>
<protein>
    <submittedName>
        <fullName evidence="1">Uncharacterized protein</fullName>
    </submittedName>
</protein>
<feature type="non-terminal residue" evidence="1">
    <location>
        <position position="1"/>
    </location>
</feature>
<evidence type="ECO:0000313" key="2">
    <source>
        <dbReference type="Proteomes" id="UP000278031"/>
    </source>
</evidence>